<feature type="compositionally biased region" description="Basic residues" evidence="1">
    <location>
        <begin position="28"/>
        <end position="43"/>
    </location>
</feature>
<dbReference type="Proteomes" id="UP000299102">
    <property type="component" value="Unassembled WGS sequence"/>
</dbReference>
<evidence type="ECO:0000256" key="1">
    <source>
        <dbReference type="SAM" id="MobiDB-lite"/>
    </source>
</evidence>
<evidence type="ECO:0000313" key="2">
    <source>
        <dbReference type="EMBL" id="GBP53559.1"/>
    </source>
</evidence>
<proteinExistence type="predicted"/>
<sequence length="91" mass="9587">MLPEVINQPEILEFTLGEVLNNVAGAAARRRRGGGGQRARRRVLSPQPAEGGLSALLRRAKQYVKHRYGGDAGECERGAGPGGSGPLSPLL</sequence>
<organism evidence="2 3">
    <name type="scientific">Eumeta variegata</name>
    <name type="common">Bagworm moth</name>
    <name type="synonym">Eumeta japonica</name>
    <dbReference type="NCBI Taxonomy" id="151549"/>
    <lineage>
        <taxon>Eukaryota</taxon>
        <taxon>Metazoa</taxon>
        <taxon>Ecdysozoa</taxon>
        <taxon>Arthropoda</taxon>
        <taxon>Hexapoda</taxon>
        <taxon>Insecta</taxon>
        <taxon>Pterygota</taxon>
        <taxon>Neoptera</taxon>
        <taxon>Endopterygota</taxon>
        <taxon>Lepidoptera</taxon>
        <taxon>Glossata</taxon>
        <taxon>Ditrysia</taxon>
        <taxon>Tineoidea</taxon>
        <taxon>Psychidae</taxon>
        <taxon>Oiketicinae</taxon>
        <taxon>Eumeta</taxon>
    </lineage>
</organism>
<dbReference type="EMBL" id="BGZK01000628">
    <property type="protein sequence ID" value="GBP53559.1"/>
    <property type="molecule type" value="Genomic_DNA"/>
</dbReference>
<dbReference type="AlphaFoldDB" id="A0A4C1WTB0"/>
<reference evidence="2 3" key="1">
    <citation type="journal article" date="2019" name="Commun. Biol.">
        <title>The bagworm genome reveals a unique fibroin gene that provides high tensile strength.</title>
        <authorList>
            <person name="Kono N."/>
            <person name="Nakamura H."/>
            <person name="Ohtoshi R."/>
            <person name="Tomita M."/>
            <person name="Numata K."/>
            <person name="Arakawa K."/>
        </authorList>
    </citation>
    <scope>NUCLEOTIDE SEQUENCE [LARGE SCALE GENOMIC DNA]</scope>
</reference>
<comment type="caution">
    <text evidence="2">The sequence shown here is derived from an EMBL/GenBank/DDBJ whole genome shotgun (WGS) entry which is preliminary data.</text>
</comment>
<accession>A0A4C1WTB0</accession>
<evidence type="ECO:0000313" key="3">
    <source>
        <dbReference type="Proteomes" id="UP000299102"/>
    </source>
</evidence>
<protein>
    <submittedName>
        <fullName evidence="2">Uncharacterized protein</fullName>
    </submittedName>
</protein>
<gene>
    <name evidence="2" type="ORF">EVAR_41967_1</name>
</gene>
<feature type="region of interest" description="Disordered" evidence="1">
    <location>
        <begin position="27"/>
        <end position="51"/>
    </location>
</feature>
<feature type="region of interest" description="Disordered" evidence="1">
    <location>
        <begin position="69"/>
        <end position="91"/>
    </location>
</feature>
<name>A0A4C1WTB0_EUMVA</name>
<keyword evidence="3" id="KW-1185">Reference proteome</keyword>